<dbReference type="AlphaFoldDB" id="Q9SI24"/>
<gene>
    <name evidence="2" type="ordered locus">At2g05020</name>
</gene>
<organism evidence="2">
    <name type="scientific">Arabidopsis thaliana</name>
    <name type="common">Mouse-ear cress</name>
    <dbReference type="NCBI Taxonomy" id="3702"/>
    <lineage>
        <taxon>Eukaryota</taxon>
        <taxon>Viridiplantae</taxon>
        <taxon>Streptophyta</taxon>
        <taxon>Embryophyta</taxon>
        <taxon>Tracheophyta</taxon>
        <taxon>Spermatophyta</taxon>
        <taxon>Magnoliopsida</taxon>
        <taxon>eudicotyledons</taxon>
        <taxon>Gunneridae</taxon>
        <taxon>Pentapetalae</taxon>
        <taxon>rosids</taxon>
        <taxon>malvids</taxon>
        <taxon>Brassicales</taxon>
        <taxon>Brassicaceae</taxon>
        <taxon>Camelineae</taxon>
        <taxon>Arabidopsis</taxon>
    </lineage>
</organism>
<feature type="domain" description="DUF4371" evidence="1">
    <location>
        <begin position="17"/>
        <end position="124"/>
    </location>
</feature>
<evidence type="ECO:0000313" key="2">
    <source>
        <dbReference type="EMBL" id="AAD25592.1"/>
    </source>
</evidence>
<dbReference type="PANTHER" id="PTHR11697">
    <property type="entry name" value="GENERAL TRANSCRIPTION FACTOR 2-RELATED ZINC FINGER PROTEIN"/>
    <property type="match status" value="1"/>
</dbReference>
<reference evidence="2" key="4">
    <citation type="submission" date="2002-02" db="EMBL/GenBank/DDBJ databases">
        <authorList>
            <person name="Town C.D."/>
            <person name="Kaul S."/>
        </authorList>
    </citation>
    <scope>NUCLEOTIDE SEQUENCE</scope>
</reference>
<accession>Q9SI24</accession>
<dbReference type="Pfam" id="PF14291">
    <property type="entry name" value="DUF4371"/>
    <property type="match status" value="1"/>
</dbReference>
<sequence length="370" mass="43346">MDSNDSDDLSWDPTKRKSILSYHPDQRDEMTSPPIQKDIMHCFAMEVTKSVIQEINNDVFALLVDESADIPDKEQMTVVFRFVDKDGIVKERFVGISHVKETSSLSLKNAIDPLFTKDGLSLKKELSLQKPANTRWGTHYKTLLRIIEFFSCIIEYIEYIQDEDVDNIKRRQANGLLKYFHTFDFAFYLQLMLHILGFADILSQALQRRDQDILNVMSLVASTKREVDYYYNVLDMQLQAFNDLFDEVNSEILFWIASLSPMDSFSQFKKSMLVRLTELYLDDFSFVERISLDHQLDIYLDNVQRDERFTNFKSLGDLSRVMRKSAPCKQRWEKVNELVMKFVGCYATVTNQKASDQSKNDVKFWQTNYS</sequence>
<dbReference type="InterPro" id="IPR025398">
    <property type="entry name" value="DUF4371"/>
</dbReference>
<protein>
    <submittedName>
        <fullName evidence="2">Uncharacterized protein At2g05020</fullName>
    </submittedName>
</protein>
<dbReference type="InterPro" id="IPR012337">
    <property type="entry name" value="RNaseH-like_sf"/>
</dbReference>
<dbReference type="EMBL" id="AC007211">
    <property type="protein sequence ID" value="AAD25592.1"/>
    <property type="molecule type" value="Genomic_DNA"/>
</dbReference>
<dbReference type="PIR" id="D84464">
    <property type="entry name" value="D84464"/>
</dbReference>
<reference evidence="2" key="2">
    <citation type="submission" date="1999-04" db="EMBL/GenBank/DDBJ databases">
        <title>Arabidopsis thaliana chromosome 2 BAC F1O13 genomic sequence.</title>
        <authorList>
            <person name="Town C.D."/>
            <person name="Haas B.J."/>
            <person name="Wu D."/>
            <person name="Maiti R."/>
            <person name="Hannick L.I."/>
            <person name="Chan A.P."/>
            <person name="Tallon L.J."/>
            <person name="Rooney T."/>
            <person name="Utterback T.R."/>
            <person name="VanAken S.E."/>
            <person name="Feldblyum T.V."/>
            <person name="White O."/>
            <person name="Fraser C.M."/>
        </authorList>
    </citation>
    <scope>NUCLEOTIDE SEQUENCE</scope>
</reference>
<proteinExistence type="predicted"/>
<dbReference type="InterPro" id="IPR055298">
    <property type="entry name" value="AtLOH3-like"/>
</dbReference>
<dbReference type="SUPFAM" id="SSF53098">
    <property type="entry name" value="Ribonuclease H-like"/>
    <property type="match status" value="1"/>
</dbReference>
<evidence type="ECO:0000259" key="1">
    <source>
        <dbReference type="Pfam" id="PF14291"/>
    </source>
</evidence>
<reference key="1">
    <citation type="journal article" date="1999" name="Nature">
        <title>Sequence and analysis of chromosome 2 of the plant Arabidopsis thaliana.</title>
        <authorList>
            <person name="Lin X."/>
            <person name="Kaul S."/>
            <person name="Rounsley S."/>
            <person name="Shea T.P."/>
            <person name="Benito M.I."/>
            <person name="Town C.D."/>
            <person name="Fujii C.Y."/>
            <person name="Mason T."/>
            <person name="Bowman C.L."/>
            <person name="Barnstead M."/>
            <person name="Feldblyum T.V."/>
            <person name="Buell C.R."/>
            <person name="Ketchum K.A."/>
            <person name="Lee J."/>
            <person name="Ronning C.M."/>
            <person name="Koo H.L."/>
            <person name="Moffat K.S."/>
            <person name="Cronin L.A."/>
            <person name="Shen M."/>
            <person name="Pai G."/>
            <person name="Van Aken S."/>
            <person name="Umayam L."/>
            <person name="Tallon L.J."/>
            <person name="Gill J.E."/>
            <person name="Adams M.D."/>
            <person name="Carrera A.J."/>
            <person name="Creasy T.H."/>
            <person name="Goodman H.M."/>
            <person name="Somerville C.R."/>
            <person name="Copenhaver G.P."/>
            <person name="Preuss D."/>
            <person name="Nierman W.C."/>
            <person name="White O."/>
            <person name="Eisen J.A."/>
            <person name="Salzberg S.L."/>
            <person name="Fraser C.M."/>
            <person name="Venter J.C."/>
        </authorList>
    </citation>
    <scope>NUCLEOTIDE SEQUENCE [LARGE SCALE GENOMIC DNA]</scope>
    <source>
        <strain>cv. Columbia</strain>
    </source>
</reference>
<dbReference type="PANTHER" id="PTHR11697:SF230">
    <property type="entry name" value="ZINC FINGER, MYM DOMAIN CONTAINING 1"/>
    <property type="match status" value="1"/>
</dbReference>
<name>Q9SI24_ARATH</name>
<reference evidence="2" key="3">
    <citation type="submission" date="2000-03" db="EMBL/GenBank/DDBJ databases">
        <authorList>
            <person name="Lin X."/>
        </authorList>
    </citation>
    <scope>NUCLEOTIDE SEQUENCE</scope>
</reference>